<feature type="compositionally biased region" description="Polar residues" evidence="6">
    <location>
        <begin position="176"/>
        <end position="185"/>
    </location>
</feature>
<dbReference type="EMBL" id="WVTA01000014">
    <property type="protein sequence ID" value="KAK3202240.1"/>
    <property type="molecule type" value="Genomic_DNA"/>
</dbReference>
<dbReference type="AlphaFoldDB" id="A0AAN6LU18"/>
<dbReference type="Pfam" id="PF04082">
    <property type="entry name" value="Fungal_trans"/>
    <property type="match status" value="1"/>
</dbReference>
<keyword evidence="9" id="KW-1185">Reference proteome</keyword>
<dbReference type="Proteomes" id="UP001280581">
    <property type="component" value="Unassembled WGS sequence"/>
</dbReference>
<comment type="caution">
    <text evidence="8">The sequence shown here is derived from an EMBL/GenBank/DDBJ whole genome shotgun (WGS) entry which is preliminary data.</text>
</comment>
<keyword evidence="2" id="KW-0862">Zinc</keyword>
<gene>
    <name evidence="8" type="ORF">GRF29_161g581405</name>
</gene>
<reference evidence="8 9" key="1">
    <citation type="submission" date="2021-02" db="EMBL/GenBank/DDBJ databases">
        <title>Genome assembly of Pseudopithomyces chartarum.</title>
        <authorList>
            <person name="Jauregui R."/>
            <person name="Singh J."/>
            <person name="Voisey C."/>
        </authorList>
    </citation>
    <scope>NUCLEOTIDE SEQUENCE [LARGE SCALE GENOMIC DNA]</scope>
    <source>
        <strain evidence="8 9">AGR01</strain>
    </source>
</reference>
<evidence type="ECO:0000256" key="3">
    <source>
        <dbReference type="ARBA" id="ARBA00023015"/>
    </source>
</evidence>
<evidence type="ECO:0000313" key="9">
    <source>
        <dbReference type="Proteomes" id="UP001280581"/>
    </source>
</evidence>
<protein>
    <recommendedName>
        <fullName evidence="7">Xylanolytic transcriptional activator regulatory domain-containing protein</fullName>
    </recommendedName>
</protein>
<sequence>TLNRDLMSVLHAPKVLPGYGMDDAQELDAAQDLLDLSNALDPQPPSPPMVQSRMDFDHAQTTVSEAPVVAPKQTSPSWHQVQDMNPNFANPTLIPTQDGDSLPLFMQDAAMSFGESSPGDACMPDFLRHMPVLETSLSGHATPWGIVDPSFHWDLDFSSFDFGLFDQGNMHEYAQPETSSTAAQTTEHHPQPRNPDTAAADRAKAFDRSLWRYLPRSKTNPVTAGESNLTFPDGESEAQSPSCIPVRNITSERLSYTVRDRLLALVLESSSAQNSKRIAAGFPSLGLLDGMVQIFFTASSINAASYLHLPTFSPAHVHPLLLICIIAAGSFSAPDDILRKLGLALHEVARVAMSKFIDEDNSTIRDIQFLQMQILLSELGMWSGMSRQMEIAESFLQPPVTMLRRGGWFGRSAWKRIYPLPNDEGRILQAKWKEWVLQESWLRLVYKFFEFDRQSSMALLKPPLISYAEMRMPLPCTDALWQAPSATAWKVTYLSTTGATVKQPTLFDCIEDLEYLNDDNGSSAAYLKHFADSLLLSSRQQELMKLCEDFKNSRHSSRGHELILVQTLLMHLNAPLDDVQMFAGIAGPEEAKHTYPSIRDWSLTPEARRAIWHASQILSISQGLPPGKLQNFYAMTNYQAALVLWIYGLLKRTSDENIDQDSSIDMQAIVLNDTQEQEMKRFVKLSRGQPAIRDGSTETVIPLRDAAQVIGSVSRFLRSSHGNTGLCPPLVESLVQLMEVLRSATK</sequence>
<keyword evidence="4" id="KW-0804">Transcription</keyword>
<evidence type="ECO:0000256" key="6">
    <source>
        <dbReference type="SAM" id="MobiDB-lite"/>
    </source>
</evidence>
<name>A0AAN6LU18_9PLEO</name>
<evidence type="ECO:0000313" key="8">
    <source>
        <dbReference type="EMBL" id="KAK3202240.1"/>
    </source>
</evidence>
<keyword evidence="3" id="KW-0805">Transcription regulation</keyword>
<proteinExistence type="predicted"/>
<dbReference type="PANTHER" id="PTHR47660:SF2">
    <property type="entry name" value="TRANSCRIPTION FACTOR WITH C2H2 AND ZN(2)-CYS(6) DNA BINDING DOMAIN (EUROFUNG)"/>
    <property type="match status" value="1"/>
</dbReference>
<feature type="non-terminal residue" evidence="8">
    <location>
        <position position="1"/>
    </location>
</feature>
<evidence type="ECO:0000256" key="2">
    <source>
        <dbReference type="ARBA" id="ARBA00022833"/>
    </source>
</evidence>
<evidence type="ECO:0000259" key="7">
    <source>
        <dbReference type="Pfam" id="PF04082"/>
    </source>
</evidence>
<dbReference type="GO" id="GO:0003677">
    <property type="term" value="F:DNA binding"/>
    <property type="evidence" value="ECO:0007669"/>
    <property type="project" value="InterPro"/>
</dbReference>
<feature type="region of interest" description="Disordered" evidence="6">
    <location>
        <begin position="222"/>
        <end position="241"/>
    </location>
</feature>
<evidence type="ECO:0000256" key="4">
    <source>
        <dbReference type="ARBA" id="ARBA00023163"/>
    </source>
</evidence>
<dbReference type="PANTHER" id="PTHR47660">
    <property type="entry name" value="TRANSCRIPTION FACTOR WITH C2H2 AND ZN(2)-CYS(6) DNA BINDING DOMAIN (EUROFUNG)-RELATED-RELATED"/>
    <property type="match status" value="1"/>
</dbReference>
<evidence type="ECO:0000256" key="5">
    <source>
        <dbReference type="ARBA" id="ARBA00023242"/>
    </source>
</evidence>
<organism evidence="8 9">
    <name type="scientific">Pseudopithomyces chartarum</name>
    <dbReference type="NCBI Taxonomy" id="1892770"/>
    <lineage>
        <taxon>Eukaryota</taxon>
        <taxon>Fungi</taxon>
        <taxon>Dikarya</taxon>
        <taxon>Ascomycota</taxon>
        <taxon>Pezizomycotina</taxon>
        <taxon>Dothideomycetes</taxon>
        <taxon>Pleosporomycetidae</taxon>
        <taxon>Pleosporales</taxon>
        <taxon>Massarineae</taxon>
        <taxon>Didymosphaeriaceae</taxon>
        <taxon>Pseudopithomyces</taxon>
    </lineage>
</organism>
<dbReference type="InterPro" id="IPR007219">
    <property type="entry name" value="XnlR_reg_dom"/>
</dbReference>
<keyword evidence="5" id="KW-0539">Nucleus</keyword>
<feature type="domain" description="Xylanolytic transcriptional activator regulatory" evidence="7">
    <location>
        <begin position="293"/>
        <end position="490"/>
    </location>
</feature>
<feature type="region of interest" description="Disordered" evidence="6">
    <location>
        <begin position="175"/>
        <end position="201"/>
    </location>
</feature>
<dbReference type="GO" id="GO:0008270">
    <property type="term" value="F:zinc ion binding"/>
    <property type="evidence" value="ECO:0007669"/>
    <property type="project" value="InterPro"/>
</dbReference>
<dbReference type="GO" id="GO:0006351">
    <property type="term" value="P:DNA-templated transcription"/>
    <property type="evidence" value="ECO:0007669"/>
    <property type="project" value="InterPro"/>
</dbReference>
<accession>A0AAN6LU18</accession>
<keyword evidence="1" id="KW-0479">Metal-binding</keyword>
<evidence type="ECO:0000256" key="1">
    <source>
        <dbReference type="ARBA" id="ARBA00022723"/>
    </source>
</evidence>